<dbReference type="AlphaFoldDB" id="A0AA48I6Z4"/>
<name>A0AA48I6Z4_9TREE</name>
<dbReference type="Proteomes" id="UP001233271">
    <property type="component" value="Chromosome 1"/>
</dbReference>
<protein>
    <submittedName>
        <fullName evidence="2">Uncharacterized protein</fullName>
    </submittedName>
</protein>
<sequence length="532" mass="59778">MAPRGRGRVTRSSTRASNSVSLTHESLPLPESGLSSPLHPSGQYIYLAHERKPTDAECRAAYRTGIEALSDASHALLQSLVPVRSWKRLWDPNSSHLPRHGHAASSSDGVEWRTARLAYPCSCNLPIWRHAYAPPFPPPTASALPRLRQQPKSDQMVHFGDDVPEWVNFGLEGDLDPAIDDLAEFEHEWPTATPWRRDKGKGRAQPPNSPPFVAQRLVQPQAFDCFLPESSLFSSTDFRPSTRLPPTVQHQQPSRRASPPLRSRPVPHRAPPSSALSSPTADESPLPEDYVLDARMRRAWWRDNMAHGCGAFWDTITRPVYPAPSIRSKHRVRRDDAYRVPRNLARLNHPLHPDVYHYCKHAGTRVYWLIPIHGPVIVPGLEDPVTNPSARPWASRAEFGTKLSNASPSKPIVVRWVPALLHTFLKELFEPAWRDPARYGALHLAFSGPKPDPYLAPQPPPPLEAHTHTPEGARGRVPVRVEAGDHMRIYCDAAFALSLRTWLHWWETDGRRPFDRARFALVGPRGEVLVVA</sequence>
<feature type="region of interest" description="Disordered" evidence="1">
    <location>
        <begin position="453"/>
        <end position="475"/>
    </location>
</feature>
<evidence type="ECO:0000313" key="3">
    <source>
        <dbReference type="Proteomes" id="UP001233271"/>
    </source>
</evidence>
<evidence type="ECO:0000313" key="2">
    <source>
        <dbReference type="EMBL" id="BEI88230.1"/>
    </source>
</evidence>
<reference evidence="2" key="1">
    <citation type="journal article" date="2023" name="BMC Genomics">
        <title>Chromosome-level genome assemblies of Cutaneotrichosporon spp. (Trichosporonales, Basidiomycota) reveal imbalanced evolution between nucleotide sequences and chromosome synteny.</title>
        <authorList>
            <person name="Kobayashi Y."/>
            <person name="Kayamori A."/>
            <person name="Aoki K."/>
            <person name="Shiwa Y."/>
            <person name="Matsutani M."/>
            <person name="Fujita N."/>
            <person name="Sugita T."/>
            <person name="Iwasaki W."/>
            <person name="Tanaka N."/>
            <person name="Takashima M."/>
        </authorList>
    </citation>
    <scope>NUCLEOTIDE SEQUENCE</scope>
    <source>
        <strain evidence="2">HIS019</strain>
    </source>
</reference>
<feature type="compositionally biased region" description="Low complexity" evidence="1">
    <location>
        <begin position="271"/>
        <end position="281"/>
    </location>
</feature>
<feature type="compositionally biased region" description="Low complexity" evidence="1">
    <location>
        <begin position="24"/>
        <end position="35"/>
    </location>
</feature>
<feature type="region of interest" description="Disordered" evidence="1">
    <location>
        <begin position="1"/>
        <end position="35"/>
    </location>
</feature>
<dbReference type="EMBL" id="AP028212">
    <property type="protein sequence ID" value="BEI88230.1"/>
    <property type="molecule type" value="Genomic_DNA"/>
</dbReference>
<feature type="compositionally biased region" description="Low complexity" evidence="1">
    <location>
        <begin position="254"/>
        <end position="264"/>
    </location>
</feature>
<gene>
    <name evidence="2" type="ORF">CcaverHIS019_0109480</name>
</gene>
<dbReference type="KEGG" id="ccac:CcaHIS019_0109480"/>
<feature type="compositionally biased region" description="Basic and acidic residues" evidence="1">
    <location>
        <begin position="465"/>
        <end position="474"/>
    </location>
</feature>
<keyword evidence="3" id="KW-1185">Reference proteome</keyword>
<proteinExistence type="predicted"/>
<accession>A0AA48I6Z4</accession>
<feature type="region of interest" description="Disordered" evidence="1">
    <location>
        <begin position="190"/>
        <end position="212"/>
    </location>
</feature>
<organism evidence="2 3">
    <name type="scientific">Cutaneotrichosporon cavernicola</name>
    <dbReference type="NCBI Taxonomy" id="279322"/>
    <lineage>
        <taxon>Eukaryota</taxon>
        <taxon>Fungi</taxon>
        <taxon>Dikarya</taxon>
        <taxon>Basidiomycota</taxon>
        <taxon>Agaricomycotina</taxon>
        <taxon>Tremellomycetes</taxon>
        <taxon>Trichosporonales</taxon>
        <taxon>Trichosporonaceae</taxon>
        <taxon>Cutaneotrichosporon</taxon>
    </lineage>
</organism>
<dbReference type="RefSeq" id="XP_060453496.1">
    <property type="nucleotide sequence ID" value="XM_060604262.1"/>
</dbReference>
<feature type="compositionally biased region" description="Pro residues" evidence="1">
    <location>
        <begin position="453"/>
        <end position="463"/>
    </location>
</feature>
<dbReference type="GeneID" id="85492101"/>
<feature type="region of interest" description="Disordered" evidence="1">
    <location>
        <begin position="236"/>
        <end position="286"/>
    </location>
</feature>
<evidence type="ECO:0000256" key="1">
    <source>
        <dbReference type="SAM" id="MobiDB-lite"/>
    </source>
</evidence>